<dbReference type="SUPFAM" id="SSF81901">
    <property type="entry name" value="HCP-like"/>
    <property type="match status" value="2"/>
</dbReference>
<keyword evidence="4" id="KW-1185">Reference proteome</keyword>
<dbReference type="InterPro" id="IPR006597">
    <property type="entry name" value="Sel1-like"/>
</dbReference>
<dbReference type="InterPro" id="IPR051726">
    <property type="entry name" value="Chitin_Synth_Reg"/>
</dbReference>
<feature type="compositionally biased region" description="Low complexity" evidence="2">
    <location>
        <begin position="652"/>
        <end position="668"/>
    </location>
</feature>
<dbReference type="EMBL" id="CAKXYY010000014">
    <property type="protein sequence ID" value="CAH2354086.1"/>
    <property type="molecule type" value="Genomic_DNA"/>
</dbReference>
<evidence type="ECO:0000256" key="2">
    <source>
        <dbReference type="SAM" id="MobiDB-lite"/>
    </source>
</evidence>
<comment type="caution">
    <text evidence="3">The sequence shown here is derived from an EMBL/GenBank/DDBJ whole genome shotgun (WGS) entry which is preliminary data.</text>
</comment>
<dbReference type="SUPFAM" id="SSF81995">
    <property type="entry name" value="beta-sandwich domain of Sec23/24"/>
    <property type="match status" value="1"/>
</dbReference>
<dbReference type="PANTHER" id="PTHR46430">
    <property type="entry name" value="PROTEIN SKT5-RELATED"/>
    <property type="match status" value="1"/>
</dbReference>
<dbReference type="OrthoDB" id="272077at2759"/>
<feature type="compositionally biased region" description="Low complexity" evidence="2">
    <location>
        <begin position="19"/>
        <end position="44"/>
    </location>
</feature>
<feature type="region of interest" description="Disordered" evidence="2">
    <location>
        <begin position="1"/>
        <end position="207"/>
    </location>
</feature>
<keyword evidence="1" id="KW-0677">Repeat</keyword>
<feature type="compositionally biased region" description="Low complexity" evidence="2">
    <location>
        <begin position="77"/>
        <end position="99"/>
    </location>
</feature>
<feature type="compositionally biased region" description="Polar residues" evidence="2">
    <location>
        <begin position="482"/>
        <end position="491"/>
    </location>
</feature>
<feature type="compositionally biased region" description="Polar residues" evidence="2">
    <location>
        <begin position="188"/>
        <end position="205"/>
    </location>
</feature>
<name>A0A9P0QSF9_9ASCO</name>
<dbReference type="PANTHER" id="PTHR46430:SF3">
    <property type="entry name" value="ACTIVATOR OF C KINASE PROTEIN 1"/>
    <property type="match status" value="1"/>
</dbReference>
<feature type="region of interest" description="Disordered" evidence="2">
    <location>
        <begin position="450"/>
        <end position="544"/>
    </location>
</feature>
<evidence type="ECO:0000313" key="3">
    <source>
        <dbReference type="EMBL" id="CAH2354086.1"/>
    </source>
</evidence>
<gene>
    <name evidence="3" type="ORF">CLIB1423_14S01706</name>
</gene>
<dbReference type="Proteomes" id="UP000837801">
    <property type="component" value="Unassembled WGS sequence"/>
</dbReference>
<feature type="compositionally biased region" description="Low complexity" evidence="2">
    <location>
        <begin position="161"/>
        <end position="173"/>
    </location>
</feature>
<sequence>MGLLSKFRSDRKKGHNRSETSSSSIIGSDFSTTGSDSSHSSADTNYKNFYHQKHHSQNGLQGINSPNLNGTIPAALQPQFAKSQQQQQQQQSTLSSSPQRKPPVGMNPTISSPGVSTLEPQTPRNLTPIEQQTLYSPKIRKPVSAKASPASQSNSQNGHMKSPSYSKSPLSNSHVPERDYTTAARPLGTSSRGHSRNNSDINTPFSLDPMAQSLRTVSRSSFAVTGSVMSESDFTSYEEEDDDEDDVSPVDPQQSKLEAQRQFFAQPPEQVDSQKPEQGKEMTAQEYARRQQLNQSQQSQQYPQPYQQHQYNQQYPQQYPQQYNQQYSQNYAQQHPQQSSYGHLPSLHSEDDVRKAPAGMLSNTGNTFNKSGSPSDLLSRKSTIKSSRRSSVPFSVTESKPMVGDRRASRVMSDNKENSEQGISHSSSGLSLNPNNYRYISDYEKFFDGGEEDEVSPMEKMGPSLGNKNVDKDDPKVKRSDSMGSEGSYNSIERGDSGKFKVGSKEERLERIQSNTKKFDEASKANQRMLSEQRKRASTPNLRSFLDNNSSHFVNDYSNMNKSTSFNSPRMSMMDFGGPSNPYGHIPLGTSGYAGSVYNMGANTEYNGSSAVQRQNLANAEAHRRSMYQLPYSNMYGHPHQHMMMSGPPKAPSSVYGGVSRSSSPSRSVARVQGTRINDPNIIKKIENYVALRKVIASGNKSLEYRLKWVNMLINSTNSRLYNYINIKGEPINPESIPQHRALFIKSSINHTLKLLKESEKNEEYEEIFSDICYIYGCLLKNDWVPLYGQNFGIERDCDEALKYFEKSVEIRGNNFKSFYKLGELYEDDLGDLVENPTEIALGHYKKSAQYGYNKAIFRISMIYLNVEQFRSYKCVNYLLDLANIDVNSKDINLEDDDRDELNHVVGMAAYQVGKIYEGLYPGDLSPDSEFISKCLIRAPVNYGKALTYYNKASKLQNLDAQVKLGQVYENGELNRQQNPDKSIQWFLKAASSQIPSKRHPDAMLGLSRWYLKGSGGLNRIIPYPEPQKALAWCDRAVLTESPEAFFTRGLLAEQGLGIDPPEQFYQRAFEMGHYEAGVKLGYNEPTQPPAILPTDEPGNGLYDFDSQYEIQSPQLSE</sequence>
<proteinExistence type="predicted"/>
<dbReference type="SMART" id="SM00671">
    <property type="entry name" value="SEL1"/>
    <property type="match status" value="4"/>
</dbReference>
<feature type="compositionally biased region" description="Basic and acidic residues" evidence="2">
    <location>
        <begin position="493"/>
        <end position="523"/>
    </location>
</feature>
<reference evidence="3" key="1">
    <citation type="submission" date="2022-03" db="EMBL/GenBank/DDBJ databases">
        <authorList>
            <person name="Legras J.-L."/>
            <person name="Devillers H."/>
            <person name="Grondin C."/>
        </authorList>
    </citation>
    <scope>NUCLEOTIDE SEQUENCE</scope>
    <source>
        <strain evidence="3">CLIB 1423</strain>
    </source>
</reference>
<organism evidence="3 4">
    <name type="scientific">[Candida] railenensis</name>
    <dbReference type="NCBI Taxonomy" id="45579"/>
    <lineage>
        <taxon>Eukaryota</taxon>
        <taxon>Fungi</taxon>
        <taxon>Dikarya</taxon>
        <taxon>Ascomycota</taxon>
        <taxon>Saccharomycotina</taxon>
        <taxon>Pichiomycetes</taxon>
        <taxon>Debaryomycetaceae</taxon>
        <taxon>Kurtzmaniella</taxon>
    </lineage>
</organism>
<feature type="compositionally biased region" description="Low complexity" evidence="2">
    <location>
        <begin position="291"/>
        <end position="340"/>
    </location>
</feature>
<feature type="region of interest" description="Disordered" evidence="2">
    <location>
        <begin position="219"/>
        <end position="435"/>
    </location>
</feature>
<feature type="compositionally biased region" description="Basic and acidic residues" evidence="2">
    <location>
        <begin position="469"/>
        <end position="481"/>
    </location>
</feature>
<evidence type="ECO:0000313" key="4">
    <source>
        <dbReference type="Proteomes" id="UP000837801"/>
    </source>
</evidence>
<feature type="compositionally biased region" description="Polar residues" evidence="2">
    <location>
        <begin position="219"/>
        <end position="235"/>
    </location>
</feature>
<dbReference type="Gene3D" id="1.25.40.10">
    <property type="entry name" value="Tetratricopeptide repeat domain"/>
    <property type="match status" value="2"/>
</dbReference>
<feature type="compositionally biased region" description="Polar residues" evidence="2">
    <location>
        <begin position="57"/>
        <end position="70"/>
    </location>
</feature>
<dbReference type="InterPro" id="IPR011990">
    <property type="entry name" value="TPR-like_helical_dom_sf"/>
</dbReference>
<feature type="compositionally biased region" description="Acidic residues" evidence="2">
    <location>
        <begin position="236"/>
        <end position="248"/>
    </location>
</feature>
<feature type="compositionally biased region" description="Basic and acidic residues" evidence="2">
    <location>
        <begin position="403"/>
        <end position="419"/>
    </location>
</feature>
<feature type="region of interest" description="Disordered" evidence="2">
    <location>
        <begin position="645"/>
        <end position="671"/>
    </location>
</feature>
<evidence type="ECO:0000256" key="1">
    <source>
        <dbReference type="ARBA" id="ARBA00022737"/>
    </source>
</evidence>
<protein>
    <submittedName>
        <fullName evidence="3">Uncharacterized protein</fullName>
    </submittedName>
</protein>
<accession>A0A9P0QSF9</accession>
<feature type="compositionally biased region" description="Polar residues" evidence="2">
    <location>
        <begin position="149"/>
        <end position="159"/>
    </location>
</feature>
<feature type="compositionally biased region" description="Polar residues" evidence="2">
    <location>
        <begin position="108"/>
        <end position="135"/>
    </location>
</feature>
<dbReference type="Pfam" id="PF08238">
    <property type="entry name" value="Sel1"/>
    <property type="match status" value="5"/>
</dbReference>
<feature type="compositionally biased region" description="Polar residues" evidence="2">
    <location>
        <begin position="361"/>
        <end position="376"/>
    </location>
</feature>
<dbReference type="AlphaFoldDB" id="A0A9P0QSF9"/>
<feature type="compositionally biased region" description="Polar residues" evidence="2">
    <location>
        <begin position="420"/>
        <end position="435"/>
    </location>
</feature>